<protein>
    <submittedName>
        <fullName evidence="2">Uncharacterized protein</fullName>
    </submittedName>
</protein>
<feature type="region of interest" description="Disordered" evidence="1">
    <location>
        <begin position="68"/>
        <end position="100"/>
    </location>
</feature>
<dbReference type="EMBL" id="LUEZ02000110">
    <property type="protein sequence ID" value="RDB17569.1"/>
    <property type="molecule type" value="Genomic_DNA"/>
</dbReference>
<dbReference type="InParanoid" id="A0A369J679"/>
<proteinExistence type="predicted"/>
<gene>
    <name evidence="2" type="ORF">Hypma_001147</name>
</gene>
<dbReference type="Proteomes" id="UP000076154">
    <property type="component" value="Unassembled WGS sequence"/>
</dbReference>
<feature type="region of interest" description="Disordered" evidence="1">
    <location>
        <begin position="1"/>
        <end position="55"/>
    </location>
</feature>
<comment type="caution">
    <text evidence="2">The sequence shown here is derived from an EMBL/GenBank/DDBJ whole genome shotgun (WGS) entry which is preliminary data.</text>
</comment>
<sequence length="132" mass="13912">MQGWTFEFEPAAPSTPDRRVLAAHNGGATPCSAIRGGEEKGEGSSAGEEEPKGALQVVENPWFAAKTDKRAGAASITGDHSTSARPATPPPASPKKAGFPILGWHGVLREPEQDVRTPSTEREHERAACCVL</sequence>
<name>A0A369J679_HYPMA</name>
<evidence type="ECO:0000256" key="1">
    <source>
        <dbReference type="SAM" id="MobiDB-lite"/>
    </source>
</evidence>
<dbReference type="AlphaFoldDB" id="A0A369J679"/>
<organism evidence="2 3">
    <name type="scientific">Hypsizygus marmoreus</name>
    <name type="common">White beech mushroom</name>
    <name type="synonym">Agaricus marmoreus</name>
    <dbReference type="NCBI Taxonomy" id="39966"/>
    <lineage>
        <taxon>Eukaryota</taxon>
        <taxon>Fungi</taxon>
        <taxon>Dikarya</taxon>
        <taxon>Basidiomycota</taxon>
        <taxon>Agaricomycotina</taxon>
        <taxon>Agaricomycetes</taxon>
        <taxon>Agaricomycetidae</taxon>
        <taxon>Agaricales</taxon>
        <taxon>Tricholomatineae</taxon>
        <taxon>Lyophyllaceae</taxon>
        <taxon>Hypsizygus</taxon>
    </lineage>
</organism>
<keyword evidence="3" id="KW-1185">Reference proteome</keyword>
<evidence type="ECO:0000313" key="2">
    <source>
        <dbReference type="EMBL" id="RDB17569.1"/>
    </source>
</evidence>
<reference evidence="2" key="1">
    <citation type="submission" date="2018-04" db="EMBL/GenBank/DDBJ databases">
        <title>Whole genome sequencing of Hypsizygus marmoreus.</title>
        <authorList>
            <person name="Choi I.-G."/>
            <person name="Min B."/>
            <person name="Kim J.-G."/>
            <person name="Kim S."/>
            <person name="Oh Y.-L."/>
            <person name="Kong W.-S."/>
            <person name="Park H."/>
            <person name="Jeong J."/>
            <person name="Song E.-S."/>
        </authorList>
    </citation>
    <scope>NUCLEOTIDE SEQUENCE [LARGE SCALE GENOMIC DNA]</scope>
    <source>
        <strain evidence="2">51987-8</strain>
    </source>
</reference>
<feature type="region of interest" description="Disordered" evidence="1">
    <location>
        <begin position="112"/>
        <end position="132"/>
    </location>
</feature>
<evidence type="ECO:0000313" key="3">
    <source>
        <dbReference type="Proteomes" id="UP000076154"/>
    </source>
</evidence>
<accession>A0A369J679</accession>